<dbReference type="Proteomes" id="UP000295244">
    <property type="component" value="Unassembled WGS sequence"/>
</dbReference>
<evidence type="ECO:0000313" key="3">
    <source>
        <dbReference type="Proteomes" id="UP000295244"/>
    </source>
</evidence>
<feature type="transmembrane region" description="Helical" evidence="1">
    <location>
        <begin position="298"/>
        <end position="316"/>
    </location>
</feature>
<feature type="transmembrane region" description="Helical" evidence="1">
    <location>
        <begin position="78"/>
        <end position="102"/>
    </location>
</feature>
<protein>
    <recommendedName>
        <fullName evidence="4">Cytochrome d ubiquinol oxidase subunit II</fullName>
    </recommendedName>
</protein>
<sequence length="416" mass="46524">MLTHIFFATLFVGYAMAAPILEWWGARTGKPRMERLARSLIRFNVLTFSVGATFAVMFMVLLVGLYPRVTAALFTGFFYFIIIAMASMVLTLWMIYVYYYKWDRYSVVHKGRHIAYGAAAGFFIWVWMVIMSGIDTFMVTGGSEEEIISNEALTVGFVESVRNLFNPMFIEMVLHRTFGNLSWPAFAVAAWAGFKYARAKSAEDKSYYDWVASMGTMWGTIFLLTMPVVGYLLVLSMQAAAPADPAIAGETGAYDRLTTGATSSLLYINTIMVVGMFILANVAMYLGAVRHPERAGRNAIRIFGLIAALSGLYAISPFAQFPFLHMRYIMMGVMVLATLGALVSYIRGRVRFRYGSPNGWYRGVLIALGVLTAVLTLNMGFMKSNSRVPYTIYNQPAYQVEEERPPTDFGEQLVGE</sequence>
<evidence type="ECO:0000313" key="2">
    <source>
        <dbReference type="EMBL" id="TCJ20565.1"/>
    </source>
</evidence>
<evidence type="ECO:0000256" key="1">
    <source>
        <dbReference type="SAM" id="Phobius"/>
    </source>
</evidence>
<organism evidence="2 3">
    <name type="scientific">Rubrobacter taiwanensis</name>
    <dbReference type="NCBI Taxonomy" id="185139"/>
    <lineage>
        <taxon>Bacteria</taxon>
        <taxon>Bacillati</taxon>
        <taxon>Actinomycetota</taxon>
        <taxon>Rubrobacteria</taxon>
        <taxon>Rubrobacterales</taxon>
        <taxon>Rubrobacteraceae</taxon>
        <taxon>Rubrobacter</taxon>
    </lineage>
</organism>
<comment type="caution">
    <text evidence="2">The sequence shown here is derived from an EMBL/GenBank/DDBJ whole genome shotgun (WGS) entry which is preliminary data.</text>
</comment>
<feature type="transmembrane region" description="Helical" evidence="1">
    <location>
        <begin position="181"/>
        <end position="198"/>
    </location>
</feature>
<keyword evidence="3" id="KW-1185">Reference proteome</keyword>
<feature type="transmembrane region" description="Helical" evidence="1">
    <location>
        <begin position="114"/>
        <end position="134"/>
    </location>
</feature>
<feature type="transmembrane region" description="Helical" evidence="1">
    <location>
        <begin position="360"/>
        <end position="381"/>
    </location>
</feature>
<gene>
    <name evidence="2" type="ORF">E0L93_01220</name>
</gene>
<keyword evidence="1" id="KW-0472">Membrane</keyword>
<feature type="transmembrane region" description="Helical" evidence="1">
    <location>
        <begin position="265"/>
        <end position="286"/>
    </location>
</feature>
<name>A0A4R1BTH1_9ACTN</name>
<feature type="transmembrane region" description="Helical" evidence="1">
    <location>
        <begin position="210"/>
        <end position="234"/>
    </location>
</feature>
<feature type="transmembrane region" description="Helical" evidence="1">
    <location>
        <begin position="6"/>
        <end position="24"/>
    </location>
</feature>
<proteinExistence type="predicted"/>
<evidence type="ECO:0008006" key="4">
    <source>
        <dbReference type="Google" id="ProtNLM"/>
    </source>
</evidence>
<reference evidence="2 3" key="1">
    <citation type="submission" date="2019-03" db="EMBL/GenBank/DDBJ databases">
        <title>Whole genome sequence of a novel Rubrobacter taiwanensis strain, isolated from Yellowstone National Park.</title>
        <authorList>
            <person name="Freed S."/>
            <person name="Ramaley R.F."/>
            <person name="Kyndt J.A."/>
        </authorList>
    </citation>
    <scope>NUCLEOTIDE SEQUENCE [LARGE SCALE GENOMIC DNA]</scope>
    <source>
        <strain evidence="2 3">Yellowstone</strain>
    </source>
</reference>
<feature type="transmembrane region" description="Helical" evidence="1">
    <location>
        <begin position="45"/>
        <end position="66"/>
    </location>
</feature>
<keyword evidence="1" id="KW-1133">Transmembrane helix</keyword>
<feature type="transmembrane region" description="Helical" evidence="1">
    <location>
        <begin position="328"/>
        <end position="348"/>
    </location>
</feature>
<accession>A0A4R1BTH1</accession>
<dbReference type="AlphaFoldDB" id="A0A4R1BTH1"/>
<dbReference type="OrthoDB" id="9807042at2"/>
<keyword evidence="1" id="KW-0812">Transmembrane</keyword>
<dbReference type="EMBL" id="SKBU01000003">
    <property type="protein sequence ID" value="TCJ20565.1"/>
    <property type="molecule type" value="Genomic_DNA"/>
</dbReference>